<gene>
    <name evidence="2" type="ORF">CS062_04290</name>
</gene>
<keyword evidence="1" id="KW-0812">Transmembrane</keyword>
<keyword evidence="1" id="KW-0472">Membrane</keyword>
<dbReference type="EMBL" id="PEOG01000010">
    <property type="protein sequence ID" value="PIM54373.1"/>
    <property type="molecule type" value="Genomic_DNA"/>
</dbReference>
<keyword evidence="1" id="KW-1133">Transmembrane helix</keyword>
<keyword evidence="3" id="KW-1185">Reference proteome</keyword>
<organism evidence="2 3">
    <name type="scientific">Roseateles chitinivorans</name>
    <dbReference type="NCBI Taxonomy" id="2917965"/>
    <lineage>
        <taxon>Bacteria</taxon>
        <taxon>Pseudomonadati</taxon>
        <taxon>Pseudomonadota</taxon>
        <taxon>Betaproteobacteria</taxon>
        <taxon>Burkholderiales</taxon>
        <taxon>Sphaerotilaceae</taxon>
        <taxon>Roseateles</taxon>
    </lineage>
</organism>
<evidence type="ECO:0000313" key="2">
    <source>
        <dbReference type="EMBL" id="PIM54373.1"/>
    </source>
</evidence>
<feature type="transmembrane region" description="Helical" evidence="1">
    <location>
        <begin position="6"/>
        <end position="26"/>
    </location>
</feature>
<feature type="transmembrane region" description="Helical" evidence="1">
    <location>
        <begin position="46"/>
        <end position="68"/>
    </location>
</feature>
<protein>
    <submittedName>
        <fullName evidence="2">Branched-chain amino acid transporter</fullName>
    </submittedName>
</protein>
<proteinExistence type="predicted"/>
<evidence type="ECO:0000256" key="1">
    <source>
        <dbReference type="SAM" id="Phobius"/>
    </source>
</evidence>
<name>A0A2G9CD77_9BURK</name>
<dbReference type="AlphaFoldDB" id="A0A2G9CD77"/>
<sequence length="109" mass="12031">MSVWEAVLGILGMAAITVITRSFFMIPEREIPLPQWVRDGLRYAPLAALAAVIVPEIVMTQGELIHTWKDARLYATAVGTAYFFWRRGILGTIVSGTAVMLALRVGLGW</sequence>
<comment type="caution">
    <text evidence="2">The sequence shown here is derived from an EMBL/GenBank/DDBJ whole genome shotgun (WGS) entry which is preliminary data.</text>
</comment>
<dbReference type="Proteomes" id="UP000231501">
    <property type="component" value="Unassembled WGS sequence"/>
</dbReference>
<accession>A0A2G9CD77</accession>
<dbReference type="OrthoDB" id="515103at2"/>
<evidence type="ECO:0000313" key="3">
    <source>
        <dbReference type="Proteomes" id="UP000231501"/>
    </source>
</evidence>
<dbReference type="RefSeq" id="WP_099860263.1">
    <property type="nucleotide sequence ID" value="NZ_PEOG01000010.1"/>
</dbReference>
<dbReference type="InterPro" id="IPR008407">
    <property type="entry name" value="Brnchd-chn_aa_trnsp_AzlD"/>
</dbReference>
<reference evidence="2 3" key="1">
    <citation type="submission" date="2017-11" db="EMBL/GenBank/DDBJ databases">
        <title>Draft genome sequence of Mitsuaria sp. HWN-4.</title>
        <authorList>
            <person name="Gundlapally S.R."/>
        </authorList>
    </citation>
    <scope>NUCLEOTIDE SEQUENCE [LARGE SCALE GENOMIC DNA]</scope>
    <source>
        <strain evidence="2 3">HWN-4</strain>
    </source>
</reference>
<feature type="transmembrane region" description="Helical" evidence="1">
    <location>
        <begin position="88"/>
        <end position="107"/>
    </location>
</feature>
<dbReference type="Pfam" id="PF05437">
    <property type="entry name" value="AzlD"/>
    <property type="match status" value="1"/>
</dbReference>